<dbReference type="EMBL" id="RXGB01000221">
    <property type="protein sequence ID" value="TMX04495.1"/>
    <property type="molecule type" value="Genomic_DNA"/>
</dbReference>
<name>A0A6N2CBE2_SOLCI</name>
<sequence>MEYPYLYYIVRPQGCGCTRRCMDFAQCACAFMNGSGFPFHPTNSILKVKPIVNECGLYFKCHQSYKN</sequence>
<comment type="caution">
    <text evidence="1">The sequence shown here is derived from an EMBL/GenBank/DDBJ whole genome shotgun (WGS) entry which is preliminary data.</text>
</comment>
<protein>
    <submittedName>
        <fullName evidence="1">Uncharacterized protein</fullName>
    </submittedName>
</protein>
<gene>
    <name evidence="1" type="ORF">EJD97_008245</name>
</gene>
<proteinExistence type="predicted"/>
<evidence type="ECO:0000313" key="1">
    <source>
        <dbReference type="EMBL" id="TMX04495.1"/>
    </source>
</evidence>
<accession>A0A6N2CBE2</accession>
<dbReference type="Gene3D" id="2.170.270.10">
    <property type="entry name" value="SET domain"/>
    <property type="match status" value="1"/>
</dbReference>
<reference evidence="1" key="1">
    <citation type="submission" date="2019-05" db="EMBL/GenBank/DDBJ databases">
        <title>The de novo reference genome and transcriptome assemblies of the wild tomato species Solanum chilense.</title>
        <authorList>
            <person name="Stam R."/>
            <person name="Nosenko T."/>
            <person name="Hoerger A.C."/>
            <person name="Stephan W."/>
            <person name="Seidel M.A."/>
            <person name="Kuhn J.M.M."/>
            <person name="Haberer G."/>
            <person name="Tellier A."/>
        </authorList>
    </citation>
    <scope>NUCLEOTIDE SEQUENCE</scope>
    <source>
        <tissue evidence="1">Mature leaves</tissue>
    </source>
</reference>
<organism evidence="1">
    <name type="scientific">Solanum chilense</name>
    <name type="common">Tomato</name>
    <name type="synonym">Lycopersicon chilense</name>
    <dbReference type="NCBI Taxonomy" id="4083"/>
    <lineage>
        <taxon>Eukaryota</taxon>
        <taxon>Viridiplantae</taxon>
        <taxon>Streptophyta</taxon>
        <taxon>Embryophyta</taxon>
        <taxon>Tracheophyta</taxon>
        <taxon>Spermatophyta</taxon>
        <taxon>Magnoliopsida</taxon>
        <taxon>eudicotyledons</taxon>
        <taxon>Gunneridae</taxon>
        <taxon>Pentapetalae</taxon>
        <taxon>asterids</taxon>
        <taxon>lamiids</taxon>
        <taxon>Solanales</taxon>
        <taxon>Solanaceae</taxon>
        <taxon>Solanoideae</taxon>
        <taxon>Solaneae</taxon>
        <taxon>Solanum</taxon>
        <taxon>Solanum subgen. Lycopersicon</taxon>
    </lineage>
</organism>
<dbReference type="InterPro" id="IPR046341">
    <property type="entry name" value="SET_dom_sf"/>
</dbReference>
<dbReference type="AlphaFoldDB" id="A0A6N2CBE2"/>